<accession>A0ABR4BFC1</accession>
<dbReference type="Proteomes" id="UP001590951">
    <property type="component" value="Unassembled WGS sequence"/>
</dbReference>
<comment type="caution">
    <text evidence="1">The sequence shown here is derived from an EMBL/GenBank/DDBJ whole genome shotgun (WGS) entry which is preliminary data.</text>
</comment>
<evidence type="ECO:0000313" key="2">
    <source>
        <dbReference type="Proteomes" id="UP001590951"/>
    </source>
</evidence>
<organism evidence="1 2">
    <name type="scientific">Lepraria finkii</name>
    <dbReference type="NCBI Taxonomy" id="1340010"/>
    <lineage>
        <taxon>Eukaryota</taxon>
        <taxon>Fungi</taxon>
        <taxon>Dikarya</taxon>
        <taxon>Ascomycota</taxon>
        <taxon>Pezizomycotina</taxon>
        <taxon>Lecanoromycetes</taxon>
        <taxon>OSLEUM clade</taxon>
        <taxon>Lecanoromycetidae</taxon>
        <taxon>Lecanorales</taxon>
        <taxon>Lecanorineae</taxon>
        <taxon>Stereocaulaceae</taxon>
        <taxon>Lepraria</taxon>
    </lineage>
</organism>
<reference evidence="1 2" key="1">
    <citation type="submission" date="2024-09" db="EMBL/GenBank/DDBJ databases">
        <title>Rethinking Asexuality: The Enigmatic Case of Functional Sexual Genes in Lepraria (Stereocaulaceae).</title>
        <authorList>
            <person name="Doellman M."/>
            <person name="Sun Y."/>
            <person name="Barcenas-Pena A."/>
            <person name="Lumbsch H.T."/>
            <person name="Grewe F."/>
        </authorList>
    </citation>
    <scope>NUCLEOTIDE SEQUENCE [LARGE SCALE GENOMIC DNA]</scope>
    <source>
        <strain evidence="1 2">Grewe 0041</strain>
    </source>
</reference>
<dbReference type="EMBL" id="JBHFEH010000007">
    <property type="protein sequence ID" value="KAL2056547.1"/>
    <property type="molecule type" value="Genomic_DNA"/>
</dbReference>
<gene>
    <name evidence="1" type="ORF">ABVK25_002941</name>
</gene>
<name>A0ABR4BFC1_9LECA</name>
<protein>
    <submittedName>
        <fullName evidence="1">Uncharacterized protein</fullName>
    </submittedName>
</protein>
<proteinExistence type="predicted"/>
<evidence type="ECO:0000313" key="1">
    <source>
        <dbReference type="EMBL" id="KAL2056547.1"/>
    </source>
</evidence>
<keyword evidence="2" id="KW-1185">Reference proteome</keyword>
<sequence length="217" mass="24910">MALPISPKSSLPTESPSLDPALFCEYISTKATLTHQISLSTSPSTPLYSIKTHQSLSREKPSIVMHAGADKTAPVVGVVKIHLPHGRHCTIGIGNPEMIIEEGGDKAERMVWEKLQTMKKWTYRWYQFEFGAEGEREVYTWRRTKDRWPRRLKDMELRVGKEEDGELVAIWRGSDGMKAKRGSFFVKKREGLKEEKKWELMVLLTGLSIIESYMRRS</sequence>